<gene>
    <name evidence="1" type="ORF">IZO911_LOCUS12800</name>
</gene>
<reference evidence="1" key="1">
    <citation type="submission" date="2021-02" db="EMBL/GenBank/DDBJ databases">
        <authorList>
            <person name="Nowell W R."/>
        </authorList>
    </citation>
    <scope>NUCLEOTIDE SEQUENCE</scope>
</reference>
<protein>
    <submittedName>
        <fullName evidence="1">Uncharacterized protein</fullName>
    </submittedName>
</protein>
<dbReference type="AlphaFoldDB" id="A0A814AC25"/>
<comment type="caution">
    <text evidence="1">The sequence shown here is derived from an EMBL/GenBank/DDBJ whole genome shotgun (WGS) entry which is preliminary data.</text>
</comment>
<name>A0A814AC25_9BILA</name>
<dbReference type="EMBL" id="CAJNOE010000100">
    <property type="protein sequence ID" value="CAF0911461.1"/>
    <property type="molecule type" value="Genomic_DNA"/>
</dbReference>
<evidence type="ECO:0000313" key="1">
    <source>
        <dbReference type="EMBL" id="CAF0911461.1"/>
    </source>
</evidence>
<dbReference type="Proteomes" id="UP000663860">
    <property type="component" value="Unassembled WGS sequence"/>
</dbReference>
<evidence type="ECO:0000313" key="2">
    <source>
        <dbReference type="Proteomes" id="UP000663860"/>
    </source>
</evidence>
<proteinExistence type="predicted"/>
<accession>A0A814AC25</accession>
<organism evidence="1 2">
    <name type="scientific">Adineta steineri</name>
    <dbReference type="NCBI Taxonomy" id="433720"/>
    <lineage>
        <taxon>Eukaryota</taxon>
        <taxon>Metazoa</taxon>
        <taxon>Spiralia</taxon>
        <taxon>Gnathifera</taxon>
        <taxon>Rotifera</taxon>
        <taxon>Eurotatoria</taxon>
        <taxon>Bdelloidea</taxon>
        <taxon>Adinetida</taxon>
        <taxon>Adinetidae</taxon>
        <taxon>Adineta</taxon>
    </lineage>
</organism>
<sequence>MIINGESKGGDNNEIIQTGDRITLIIDCDNQKLYLEHDRTKRLEHLPIKLDVCPFPWKILVRLLTTGDCIRIIN</sequence>